<dbReference type="GO" id="GO:0005737">
    <property type="term" value="C:cytoplasm"/>
    <property type="evidence" value="ECO:0007669"/>
    <property type="project" value="UniProtKB-SubCell"/>
</dbReference>
<dbReference type="STRING" id="3076.A0A2P6U294"/>
<dbReference type="PANTHER" id="PTHR12896">
    <property type="entry name" value="PAX6 NEIGHBOR PROTEIN PAXNEB"/>
    <property type="match status" value="1"/>
</dbReference>
<accession>A0A2P6U294</accession>
<evidence type="ECO:0000256" key="1">
    <source>
        <dbReference type="ARBA" id="ARBA00004123"/>
    </source>
</evidence>
<keyword evidence="11" id="KW-1185">Reference proteome</keyword>
<gene>
    <name evidence="10" type="ORF">C2E21_0803</name>
</gene>
<evidence type="ECO:0000313" key="11">
    <source>
        <dbReference type="Proteomes" id="UP000239899"/>
    </source>
</evidence>
<evidence type="ECO:0000256" key="7">
    <source>
        <dbReference type="ARBA" id="ARBA00022694"/>
    </source>
</evidence>
<proteinExistence type="inferred from homology"/>
<dbReference type="GO" id="GO:0002098">
    <property type="term" value="P:tRNA wobble uridine modification"/>
    <property type="evidence" value="ECO:0007669"/>
    <property type="project" value="InterPro"/>
</dbReference>
<evidence type="ECO:0000256" key="6">
    <source>
        <dbReference type="ARBA" id="ARBA00022490"/>
    </source>
</evidence>
<dbReference type="OrthoDB" id="289162at2759"/>
<comment type="pathway">
    <text evidence="3">tRNA modification; 5-methoxycarbonylmethyl-2-thiouridine-tRNA biosynthesis.</text>
</comment>
<dbReference type="EMBL" id="LHPG02000002">
    <property type="protein sequence ID" value="PRW60420.1"/>
    <property type="molecule type" value="Genomic_DNA"/>
</dbReference>
<keyword evidence="7" id="KW-0819">tRNA processing</keyword>
<evidence type="ECO:0000256" key="5">
    <source>
        <dbReference type="ARBA" id="ARBA00020265"/>
    </source>
</evidence>
<dbReference type="PANTHER" id="PTHR12896:SF1">
    <property type="entry name" value="ELONGATOR COMPLEX PROTEIN 4"/>
    <property type="match status" value="1"/>
</dbReference>
<dbReference type="AlphaFoldDB" id="A0A2P6U294"/>
<feature type="region of interest" description="Disordered" evidence="9">
    <location>
        <begin position="1"/>
        <end position="30"/>
    </location>
</feature>
<evidence type="ECO:0000256" key="4">
    <source>
        <dbReference type="ARBA" id="ARBA00007573"/>
    </source>
</evidence>
<dbReference type="UniPathway" id="UPA00988"/>
<dbReference type="InterPro" id="IPR008728">
    <property type="entry name" value="Elongator_complex_protein_4"/>
</dbReference>
<reference evidence="10 11" key="1">
    <citation type="journal article" date="2018" name="Plant J.">
        <title>Genome sequences of Chlorella sorokiniana UTEX 1602 and Micractinium conductrix SAG 241.80: implications to maltose excretion by a green alga.</title>
        <authorList>
            <person name="Arriola M.B."/>
            <person name="Velmurugan N."/>
            <person name="Zhang Y."/>
            <person name="Plunkett M.H."/>
            <person name="Hondzo H."/>
            <person name="Barney B.M."/>
        </authorList>
    </citation>
    <scope>NUCLEOTIDE SEQUENCE [LARGE SCALE GENOMIC DNA]</scope>
    <source>
        <strain evidence="11">UTEX 1602</strain>
    </source>
</reference>
<dbReference type="InterPro" id="IPR027417">
    <property type="entry name" value="P-loop_NTPase"/>
</dbReference>
<evidence type="ECO:0000256" key="8">
    <source>
        <dbReference type="ARBA" id="ARBA00023242"/>
    </source>
</evidence>
<dbReference type="GO" id="GO:0033588">
    <property type="term" value="C:elongator holoenzyme complex"/>
    <property type="evidence" value="ECO:0007669"/>
    <property type="project" value="InterPro"/>
</dbReference>
<name>A0A2P6U294_CHLSO</name>
<dbReference type="Proteomes" id="UP000239899">
    <property type="component" value="Unassembled WGS sequence"/>
</dbReference>
<keyword evidence="6" id="KW-0963">Cytoplasm</keyword>
<comment type="caution">
    <text evidence="10">The sequence shown here is derived from an EMBL/GenBank/DDBJ whole genome shotgun (WGS) entry which is preliminary data.</text>
</comment>
<comment type="similarity">
    <text evidence="4">Belongs to the ELP4 family.</text>
</comment>
<evidence type="ECO:0000256" key="9">
    <source>
        <dbReference type="SAM" id="MobiDB-lite"/>
    </source>
</evidence>
<evidence type="ECO:0000256" key="3">
    <source>
        <dbReference type="ARBA" id="ARBA00005043"/>
    </source>
</evidence>
<protein>
    <recommendedName>
        <fullName evidence="5">Elongator complex protein 4</fullName>
    </recommendedName>
</protein>
<evidence type="ECO:0000313" key="10">
    <source>
        <dbReference type="EMBL" id="PRW60420.1"/>
    </source>
</evidence>
<dbReference type="GO" id="GO:0008023">
    <property type="term" value="C:transcription elongation factor complex"/>
    <property type="evidence" value="ECO:0007669"/>
    <property type="project" value="TreeGrafter"/>
</dbReference>
<dbReference type="Gene3D" id="3.40.50.300">
    <property type="entry name" value="P-loop containing nucleotide triphosphate hydrolases"/>
    <property type="match status" value="2"/>
</dbReference>
<organism evidence="10 11">
    <name type="scientific">Chlorella sorokiniana</name>
    <name type="common">Freshwater green alga</name>
    <dbReference type="NCBI Taxonomy" id="3076"/>
    <lineage>
        <taxon>Eukaryota</taxon>
        <taxon>Viridiplantae</taxon>
        <taxon>Chlorophyta</taxon>
        <taxon>core chlorophytes</taxon>
        <taxon>Trebouxiophyceae</taxon>
        <taxon>Chlorellales</taxon>
        <taxon>Chlorellaceae</taxon>
        <taxon>Chlorella clade</taxon>
        <taxon>Chlorella</taxon>
    </lineage>
</organism>
<sequence length="280" mass="29371">MRQGSFVRRGAAGAAAADPGTRPGLHGQTLLSSGHPDLDRLLGGGLPLGSLLLLLEDGWSVHHATLLRYFLAEGAACGQSLMLAAAPPPAGGLAKFVPAQAKGRSADKDEDEGKEQEEFKLRIAWQYRRYIKTGQPGAVLRALLQLKALVRDRRCTAAVSVPAALFSQSDVARMQHIADCVIALESVADDSDIVRLAPDSASVAGLLHLCKLPSLGTIAPPAPEVALHLIRHRRRRLAISPVEIDPEAELAEAEAASGAGRSVASVLCGGPPAADKAMDF</sequence>
<dbReference type="Pfam" id="PF05625">
    <property type="entry name" value="PAXNEB"/>
    <property type="match status" value="2"/>
</dbReference>
<evidence type="ECO:0000256" key="2">
    <source>
        <dbReference type="ARBA" id="ARBA00004496"/>
    </source>
</evidence>
<keyword evidence="8" id="KW-0539">Nucleus</keyword>
<comment type="subcellular location">
    <subcellularLocation>
        <location evidence="2">Cytoplasm</location>
    </subcellularLocation>
    <subcellularLocation>
        <location evidence="1">Nucleus</location>
    </subcellularLocation>
</comment>